<dbReference type="EMBL" id="LVKK01000049">
    <property type="protein sequence ID" value="OAG38954.1"/>
    <property type="molecule type" value="Genomic_DNA"/>
</dbReference>
<feature type="compositionally biased region" description="Basic and acidic residues" evidence="1">
    <location>
        <begin position="76"/>
        <end position="90"/>
    </location>
</feature>
<feature type="region of interest" description="Disordered" evidence="1">
    <location>
        <begin position="64"/>
        <end position="90"/>
    </location>
</feature>
<accession>A0A177F3P2</accession>
<evidence type="ECO:0000256" key="1">
    <source>
        <dbReference type="SAM" id="MobiDB-lite"/>
    </source>
</evidence>
<dbReference type="AlphaFoldDB" id="A0A177F3P2"/>
<organism evidence="2 3">
    <name type="scientific">Fonsecaea monophora</name>
    <dbReference type="NCBI Taxonomy" id="254056"/>
    <lineage>
        <taxon>Eukaryota</taxon>
        <taxon>Fungi</taxon>
        <taxon>Dikarya</taxon>
        <taxon>Ascomycota</taxon>
        <taxon>Pezizomycotina</taxon>
        <taxon>Eurotiomycetes</taxon>
        <taxon>Chaetothyriomycetidae</taxon>
        <taxon>Chaetothyriales</taxon>
        <taxon>Herpotrichiellaceae</taxon>
        <taxon>Fonsecaea</taxon>
    </lineage>
</organism>
<comment type="caution">
    <text evidence="2">The sequence shown here is derived from an EMBL/GenBank/DDBJ whole genome shotgun (WGS) entry which is preliminary data.</text>
</comment>
<name>A0A177F3P2_9EURO</name>
<evidence type="ECO:0000313" key="3">
    <source>
        <dbReference type="Proteomes" id="UP000077002"/>
    </source>
</evidence>
<dbReference type="OrthoDB" id="10506425at2759"/>
<dbReference type="RefSeq" id="XP_022510906.1">
    <property type="nucleotide sequence ID" value="XM_022656791.1"/>
</dbReference>
<protein>
    <submittedName>
        <fullName evidence="2">Uncharacterized protein</fullName>
    </submittedName>
</protein>
<dbReference type="GeneID" id="34601990"/>
<proteinExistence type="predicted"/>
<reference evidence="2 3" key="1">
    <citation type="submission" date="2016-03" db="EMBL/GenBank/DDBJ databases">
        <title>Draft genome sequence of the Fonsecaea monophora CBS 269.37.</title>
        <authorList>
            <person name="Bombassaro A."/>
            <person name="Vinicius W.A."/>
            <person name="De Hoog S."/>
            <person name="Sun J."/>
            <person name="Souza E.M."/>
            <person name="Raittz R.T."/>
            <person name="Costa F."/>
            <person name="Leao A.C."/>
            <person name="Tadra-Sfeir M.Z."/>
            <person name="Baura V."/>
            <person name="Balsanelli E."/>
            <person name="Pedrosa F.O."/>
            <person name="Moreno L.F."/>
            <person name="Steffens M.B."/>
            <person name="Xi L."/>
            <person name="Bocca A.L."/>
            <person name="Felipe M.S."/>
            <person name="Teixeira M."/>
            <person name="Telles Filho F.Q."/>
            <person name="Azevedo C.M."/>
            <person name="Gomes R."/>
            <person name="Vicente V.A."/>
        </authorList>
    </citation>
    <scope>NUCLEOTIDE SEQUENCE [LARGE SCALE GENOMIC DNA]</scope>
    <source>
        <strain evidence="2 3">CBS 269.37</strain>
    </source>
</reference>
<evidence type="ECO:0000313" key="2">
    <source>
        <dbReference type="EMBL" id="OAG38954.1"/>
    </source>
</evidence>
<sequence length="256" mass="27890">MNKDFANQTQSLFPHSAKPFTHAKAEAFARAKATVGKHSKVLTQGFTPSIDMSGVKFFGPLDEVDAQSHPEAPSSVDKDRRAENERVKEARLKTASEKARVERIAQAEAEKIARKKAEEVKRYVRVQTLLAERRAQSIAVRAATASRAWKRQHATGAVAVAVAVVQKGGVSRKIPASRSSSIAAPTGVNNSNIGNGNGPTVSFDDTEGARKLHVKERHCAIVHFEAALAKLNTRRGMNHEQVDARLVVIMSLQQDL</sequence>
<keyword evidence="3" id="KW-1185">Reference proteome</keyword>
<gene>
    <name evidence="2" type="ORF">AYO21_06832</name>
</gene>
<dbReference type="Proteomes" id="UP000077002">
    <property type="component" value="Unassembled WGS sequence"/>
</dbReference>